<accession>A0A1M5G186</accession>
<proteinExistence type="predicted"/>
<dbReference type="Pfam" id="PF03713">
    <property type="entry name" value="DUF305"/>
    <property type="match status" value="1"/>
</dbReference>
<reference evidence="3 4" key="1">
    <citation type="submission" date="2016-11" db="EMBL/GenBank/DDBJ databases">
        <authorList>
            <person name="Jaros S."/>
            <person name="Januszkiewicz K."/>
            <person name="Wedrychowicz H."/>
        </authorList>
    </citation>
    <scope>NUCLEOTIDE SEQUENCE [LARGE SCALE GENOMIC DNA]</scope>
    <source>
        <strain evidence="3 4">DSM 21986</strain>
    </source>
</reference>
<evidence type="ECO:0000259" key="2">
    <source>
        <dbReference type="Pfam" id="PF03713"/>
    </source>
</evidence>
<evidence type="ECO:0000256" key="1">
    <source>
        <dbReference type="SAM" id="Phobius"/>
    </source>
</evidence>
<organism evidence="3 4">
    <name type="scientific">Fodinibius roseus</name>
    <dbReference type="NCBI Taxonomy" id="1194090"/>
    <lineage>
        <taxon>Bacteria</taxon>
        <taxon>Pseudomonadati</taxon>
        <taxon>Balneolota</taxon>
        <taxon>Balneolia</taxon>
        <taxon>Balneolales</taxon>
        <taxon>Balneolaceae</taxon>
        <taxon>Fodinibius</taxon>
    </lineage>
</organism>
<dbReference type="AlphaFoldDB" id="A0A1M5G186"/>
<feature type="transmembrane region" description="Helical" evidence="1">
    <location>
        <begin position="71"/>
        <end position="87"/>
    </location>
</feature>
<gene>
    <name evidence="3" type="ORF">SAMN05443144_11649</name>
</gene>
<dbReference type="OrthoDB" id="517560at2"/>
<name>A0A1M5G186_9BACT</name>
<evidence type="ECO:0000313" key="3">
    <source>
        <dbReference type="EMBL" id="SHF97476.1"/>
    </source>
</evidence>
<keyword evidence="1" id="KW-1133">Transmembrane helix</keyword>
<dbReference type="Gene3D" id="1.20.1260.10">
    <property type="match status" value="1"/>
</dbReference>
<keyword evidence="1" id="KW-0812">Transmembrane</keyword>
<dbReference type="InterPro" id="IPR012347">
    <property type="entry name" value="Ferritin-like"/>
</dbReference>
<feature type="domain" description="DUF305" evidence="2">
    <location>
        <begin position="95"/>
        <end position="156"/>
    </location>
</feature>
<dbReference type="Proteomes" id="UP000184041">
    <property type="component" value="Unassembled WGS sequence"/>
</dbReference>
<dbReference type="STRING" id="1194090.SAMN05443144_11649"/>
<sequence length="173" mass="19826">MQGSYLTFFAMIATAMIAMFVLMYTNSYQILDHAWFSEERLFMTMVMGGSMTIIMLAFMLQMYKNSKMNRAIFIGGALLLIGSIWLSRSQATIDDVDYMEGMIPHHSIAILTSERAGIKDPRVEKLAKEIMDAQRKEIKEMEWLINDIRENGIAETEKEAKARPVPKFQPTPE</sequence>
<keyword evidence="4" id="KW-1185">Reference proteome</keyword>
<dbReference type="InterPro" id="IPR005183">
    <property type="entry name" value="DUF305_CopM-like"/>
</dbReference>
<protein>
    <recommendedName>
        <fullName evidence="2">DUF305 domain-containing protein</fullName>
    </recommendedName>
</protein>
<dbReference type="EMBL" id="FQUS01000016">
    <property type="protein sequence ID" value="SHF97476.1"/>
    <property type="molecule type" value="Genomic_DNA"/>
</dbReference>
<keyword evidence="1" id="KW-0472">Membrane</keyword>
<feature type="transmembrane region" description="Helical" evidence="1">
    <location>
        <begin position="5"/>
        <end position="25"/>
    </location>
</feature>
<feature type="transmembrane region" description="Helical" evidence="1">
    <location>
        <begin position="41"/>
        <end position="59"/>
    </location>
</feature>
<evidence type="ECO:0000313" key="4">
    <source>
        <dbReference type="Proteomes" id="UP000184041"/>
    </source>
</evidence>